<keyword evidence="2" id="KW-1185">Reference proteome</keyword>
<dbReference type="RefSeq" id="WP_184678000.1">
    <property type="nucleotide sequence ID" value="NZ_JACHGY010000001.1"/>
</dbReference>
<dbReference type="Proteomes" id="UP000541810">
    <property type="component" value="Unassembled WGS sequence"/>
</dbReference>
<evidence type="ECO:0008006" key="3">
    <source>
        <dbReference type="Google" id="ProtNLM"/>
    </source>
</evidence>
<proteinExistence type="predicted"/>
<sequence length="165" mass="19108">MTAKPAEPFRLAWEDQWNPPTFEQLMAPQKEQHQALLNTLLERLEGFEGVEKSIIWHGSAWKWTIEFTLTTEDGPTSEPMAYFVPDPESPVFCMPFREEMIALLPMKRLNRYIRDGIRGAKCAVEIHWCKWSPTAMTEVEHLTDLIKRKHKILTGQTKPTKKAAS</sequence>
<comment type="caution">
    <text evidence="1">The sequence shown here is derived from an EMBL/GenBank/DDBJ whole genome shotgun (WGS) entry which is preliminary data.</text>
</comment>
<organism evidence="1 2">
    <name type="scientific">Algisphaera agarilytica</name>
    <dbReference type="NCBI Taxonomy" id="1385975"/>
    <lineage>
        <taxon>Bacteria</taxon>
        <taxon>Pseudomonadati</taxon>
        <taxon>Planctomycetota</taxon>
        <taxon>Phycisphaerae</taxon>
        <taxon>Phycisphaerales</taxon>
        <taxon>Phycisphaeraceae</taxon>
        <taxon>Algisphaera</taxon>
    </lineage>
</organism>
<evidence type="ECO:0000313" key="2">
    <source>
        <dbReference type="Proteomes" id="UP000541810"/>
    </source>
</evidence>
<protein>
    <recommendedName>
        <fullName evidence="3">YdhG-like domain-containing protein</fullName>
    </recommendedName>
</protein>
<accession>A0A7X0LLC7</accession>
<dbReference type="EMBL" id="JACHGY010000001">
    <property type="protein sequence ID" value="MBB6430486.1"/>
    <property type="molecule type" value="Genomic_DNA"/>
</dbReference>
<reference evidence="1 2" key="1">
    <citation type="submission" date="2020-08" db="EMBL/GenBank/DDBJ databases">
        <title>Genomic Encyclopedia of Type Strains, Phase IV (KMG-IV): sequencing the most valuable type-strain genomes for metagenomic binning, comparative biology and taxonomic classification.</title>
        <authorList>
            <person name="Goeker M."/>
        </authorList>
    </citation>
    <scope>NUCLEOTIDE SEQUENCE [LARGE SCALE GENOMIC DNA]</scope>
    <source>
        <strain evidence="1 2">DSM 103725</strain>
    </source>
</reference>
<name>A0A7X0LLC7_9BACT</name>
<gene>
    <name evidence="1" type="ORF">HNQ40_002292</name>
</gene>
<evidence type="ECO:0000313" key="1">
    <source>
        <dbReference type="EMBL" id="MBB6430486.1"/>
    </source>
</evidence>
<dbReference type="AlphaFoldDB" id="A0A7X0LLC7"/>